<name>A0A6J5M225_9CAUD</name>
<gene>
    <name evidence="1" type="ORF">UFOVP395_103</name>
</gene>
<dbReference type="EMBL" id="LR796380">
    <property type="protein sequence ID" value="CAB4140768.1"/>
    <property type="molecule type" value="Genomic_DNA"/>
</dbReference>
<evidence type="ECO:0000313" key="1">
    <source>
        <dbReference type="EMBL" id="CAB4140768.1"/>
    </source>
</evidence>
<accession>A0A6J5M225</accession>
<protein>
    <submittedName>
        <fullName evidence="1">Uncharacterized protein</fullName>
    </submittedName>
</protein>
<proteinExistence type="predicted"/>
<reference evidence="1" key="1">
    <citation type="submission" date="2020-04" db="EMBL/GenBank/DDBJ databases">
        <authorList>
            <person name="Chiriac C."/>
            <person name="Salcher M."/>
            <person name="Ghai R."/>
            <person name="Kavagutti S V."/>
        </authorList>
    </citation>
    <scope>NUCLEOTIDE SEQUENCE</scope>
</reference>
<organism evidence="1">
    <name type="scientific">uncultured Caudovirales phage</name>
    <dbReference type="NCBI Taxonomy" id="2100421"/>
    <lineage>
        <taxon>Viruses</taxon>
        <taxon>Duplodnaviria</taxon>
        <taxon>Heunggongvirae</taxon>
        <taxon>Uroviricota</taxon>
        <taxon>Caudoviricetes</taxon>
        <taxon>Peduoviridae</taxon>
        <taxon>Maltschvirus</taxon>
        <taxon>Maltschvirus maltsch</taxon>
    </lineage>
</organism>
<sequence length="88" mass="10576">MPKYLVEALTQYRMVYVIDTDKQEWAEEAVWSEEVPEFGQKHLGEIVISSREVDDDECIRIHDEVNQYVKEWTREQKLSRVYKDPKAQ</sequence>